<evidence type="ECO:0000313" key="1">
    <source>
        <dbReference type="EMBL" id="OFA10749.1"/>
    </source>
</evidence>
<name>A0A1E7XCI1_9LACO</name>
<dbReference type="Proteomes" id="UP000177010">
    <property type="component" value="Unassembled WGS sequence"/>
</dbReference>
<dbReference type="RefSeq" id="WP_070367826.1">
    <property type="nucleotide sequence ID" value="NZ_JAZHVW010000002.1"/>
</dbReference>
<gene>
    <name evidence="1" type="ORF">LASUN_12990</name>
</gene>
<evidence type="ECO:0000313" key="2">
    <source>
        <dbReference type="Proteomes" id="UP000177010"/>
    </source>
</evidence>
<comment type="caution">
    <text evidence="1">The sequence shown here is derived from an EMBL/GenBank/DDBJ whole genome shotgun (WGS) entry which is preliminary data.</text>
</comment>
<sequence length="125" mass="14068">MPETVKKTTKQVADEMANVNETAKTEAQKNTITSRFNKTETFKTNEGEEGEQTWLIQFPGTAAASDLLDASSNPFGNINRTYFMQQAIKSIVVAPKIKDISWFDTHKGYTEVYDHVLSFLQEGLN</sequence>
<proteinExistence type="predicted"/>
<reference evidence="1 2" key="1">
    <citation type="submission" date="2016-09" db="EMBL/GenBank/DDBJ databases">
        <title>Genome Sequence of Lactobacillus sunkii Strain CG01.</title>
        <authorList>
            <person name="Poehlein A."/>
            <person name="Gabris C."/>
            <person name="Bengelsdorf F.R."/>
            <person name="Duerre P."/>
            <person name="Daniel R."/>
        </authorList>
    </citation>
    <scope>NUCLEOTIDE SEQUENCE [LARGE SCALE GENOMIC DNA]</scope>
    <source>
        <strain evidence="1 2">CG_D</strain>
    </source>
</reference>
<dbReference type="EMBL" id="MIQE01000012">
    <property type="protein sequence ID" value="OFA10749.1"/>
    <property type="molecule type" value="Genomic_DNA"/>
</dbReference>
<accession>A0A1E7XCI1</accession>
<dbReference type="STRING" id="481719.LASUN_12990"/>
<dbReference type="AlphaFoldDB" id="A0A1E7XCI1"/>
<organism evidence="1 2">
    <name type="scientific">Lentilactobacillus sunkii</name>
    <dbReference type="NCBI Taxonomy" id="481719"/>
    <lineage>
        <taxon>Bacteria</taxon>
        <taxon>Bacillati</taxon>
        <taxon>Bacillota</taxon>
        <taxon>Bacilli</taxon>
        <taxon>Lactobacillales</taxon>
        <taxon>Lactobacillaceae</taxon>
        <taxon>Lentilactobacillus</taxon>
    </lineage>
</organism>
<protein>
    <submittedName>
        <fullName evidence="1">Uncharacterized protein</fullName>
    </submittedName>
</protein>